<protein>
    <recommendedName>
        <fullName evidence="4">Oxidoreductase molybdopterin-binding domain-containing protein</fullName>
    </recommendedName>
</protein>
<gene>
    <name evidence="2" type="ORF">QC818_09555</name>
</gene>
<dbReference type="RefSeq" id="WP_309652629.1">
    <property type="nucleotide sequence ID" value="NZ_JARWAK010000007.1"/>
</dbReference>
<dbReference type="InterPro" id="IPR036374">
    <property type="entry name" value="OxRdtase_Mopterin-bd_sf"/>
</dbReference>
<dbReference type="Gene3D" id="3.90.420.10">
    <property type="entry name" value="Oxidoreductase, molybdopterin-binding domain"/>
    <property type="match status" value="1"/>
</dbReference>
<comment type="caution">
    <text evidence="2">The sequence shown here is derived from an EMBL/GenBank/DDBJ whole genome shotgun (WGS) entry which is preliminary data.</text>
</comment>
<evidence type="ECO:0000313" key="2">
    <source>
        <dbReference type="EMBL" id="MDR5867031.1"/>
    </source>
</evidence>
<evidence type="ECO:0000313" key="3">
    <source>
        <dbReference type="Proteomes" id="UP001264519"/>
    </source>
</evidence>
<feature type="signal peptide" evidence="1">
    <location>
        <begin position="1"/>
        <end position="23"/>
    </location>
</feature>
<evidence type="ECO:0000256" key="1">
    <source>
        <dbReference type="SAM" id="SignalP"/>
    </source>
</evidence>
<keyword evidence="1" id="KW-0732">Signal</keyword>
<dbReference type="Proteomes" id="UP001264519">
    <property type="component" value="Unassembled WGS sequence"/>
</dbReference>
<organism evidence="2 3">
    <name type="scientific">Halomonas koreensis</name>
    <dbReference type="NCBI Taxonomy" id="245385"/>
    <lineage>
        <taxon>Bacteria</taxon>
        <taxon>Pseudomonadati</taxon>
        <taxon>Pseudomonadota</taxon>
        <taxon>Gammaproteobacteria</taxon>
        <taxon>Oceanospirillales</taxon>
        <taxon>Halomonadaceae</taxon>
        <taxon>Halomonas</taxon>
    </lineage>
</organism>
<keyword evidence="3" id="KW-1185">Reference proteome</keyword>
<evidence type="ECO:0008006" key="4">
    <source>
        <dbReference type="Google" id="ProtNLM"/>
    </source>
</evidence>
<sequence>MSLPRLPLAIAALLPLAPALAAAAEPILEIRQGADSRELTLDEIERSEPARATLRHYEGPEGTFDGVWLDDFLADQRLDEAQRLRFIARDGYTIFLTPEQREERAYLLATRLDGAPIAPEDLGPLMLIVPADAEAVLEGEAPMSHWIWAIREIQAP</sequence>
<feature type="chain" id="PRO_5045332041" description="Oxidoreductase molybdopterin-binding domain-containing protein" evidence="1">
    <location>
        <begin position="24"/>
        <end position="156"/>
    </location>
</feature>
<dbReference type="EMBL" id="JARWAK010000007">
    <property type="protein sequence ID" value="MDR5867031.1"/>
    <property type="molecule type" value="Genomic_DNA"/>
</dbReference>
<reference evidence="2 3" key="1">
    <citation type="submission" date="2023-04" db="EMBL/GenBank/DDBJ databases">
        <title>A long-awaited taxogenomic arrangement of the family Halomonadaceae.</title>
        <authorList>
            <person name="De La Haba R."/>
            <person name="Chuvochina M."/>
            <person name="Wittouck S."/>
            <person name="Arahal D.R."/>
            <person name="Sanchez-Porro C."/>
            <person name="Hugenholtz P."/>
            <person name="Ventosa A."/>
        </authorList>
    </citation>
    <scope>NUCLEOTIDE SEQUENCE [LARGE SCALE GENOMIC DNA]</scope>
    <source>
        <strain evidence="2 3">DSM 23530</strain>
    </source>
</reference>
<name>A0ABU1G2W4_9GAMM</name>
<accession>A0ABU1G2W4</accession>
<dbReference type="SUPFAM" id="SSF56524">
    <property type="entry name" value="Oxidoreductase molybdopterin-binding domain"/>
    <property type="match status" value="1"/>
</dbReference>
<proteinExistence type="predicted"/>